<proteinExistence type="predicted"/>
<keyword evidence="4" id="KW-1185">Reference proteome</keyword>
<dbReference type="EMBL" id="WHIY01000016">
    <property type="protein sequence ID" value="MPQ53398.1"/>
    <property type="molecule type" value="Genomic_DNA"/>
</dbReference>
<dbReference type="InterPro" id="IPR024289">
    <property type="entry name" value="DUF3828"/>
</dbReference>
<feature type="domain" description="DUF3828" evidence="2">
    <location>
        <begin position="34"/>
        <end position="153"/>
    </location>
</feature>
<dbReference type="Gene3D" id="3.10.450.50">
    <property type="match status" value="1"/>
</dbReference>
<comment type="caution">
    <text evidence="3">The sequence shown here is derived from an EMBL/GenBank/DDBJ whole genome shotgun (WGS) entry which is preliminary data.</text>
</comment>
<reference evidence="3 4" key="1">
    <citation type="submission" date="2019-10" db="EMBL/GenBank/DDBJ databases">
        <title>Characterization of a new Citrobacter species.</title>
        <authorList>
            <person name="Goncalves Ribeiro T."/>
            <person name="Izdebski R."/>
            <person name="Urbanowicz P."/>
            <person name="Carmeli Y."/>
            <person name="Gniadkowski M."/>
            <person name="Peixe L."/>
        </authorList>
    </citation>
    <scope>NUCLEOTIDE SEQUENCE [LARGE SCALE GENOMIC DNA]</scope>
    <source>
        <strain evidence="3 4">NMI7905_11</strain>
    </source>
</reference>
<dbReference type="RefSeq" id="WP_152401461.1">
    <property type="nucleotide sequence ID" value="NZ_WHIY01000016.1"/>
</dbReference>
<feature type="chain" id="PRO_5026778110" evidence="1">
    <location>
        <begin position="32"/>
        <end position="180"/>
    </location>
</feature>
<accession>A0A6L5EG72</accession>
<evidence type="ECO:0000259" key="2">
    <source>
        <dbReference type="Pfam" id="PF12883"/>
    </source>
</evidence>
<evidence type="ECO:0000256" key="1">
    <source>
        <dbReference type="SAM" id="SignalP"/>
    </source>
</evidence>
<name>A0A6L5EG72_9ENTR</name>
<dbReference type="Pfam" id="PF12883">
    <property type="entry name" value="DUF3828"/>
    <property type="match status" value="1"/>
</dbReference>
<dbReference type="Proteomes" id="UP000475079">
    <property type="component" value="Unassembled WGS sequence"/>
</dbReference>
<feature type="signal peptide" evidence="1">
    <location>
        <begin position="1"/>
        <end position="31"/>
    </location>
</feature>
<evidence type="ECO:0000313" key="3">
    <source>
        <dbReference type="EMBL" id="MPQ53398.1"/>
    </source>
</evidence>
<keyword evidence="1" id="KW-0732">Signal</keyword>
<gene>
    <name evidence="3" type="ORF">GBB84_21115</name>
</gene>
<sequence>MEWNINTAVDHATMRTLLLISLLLMSCITHAQTPEATVRDFYHFYLTDFVSDNQENPLNSAKMQQYVAKETLTRLKAIQDIKEQEIVDADYFTYCQDYAAEWISALDVGTARDDAGGKVLDVWLGIEDGKKRKLRDYLRQEDGNWKIYRVVDVSNGFEQNIFDDNAISAARAQAATLSQH</sequence>
<dbReference type="AlphaFoldDB" id="A0A6L5EG72"/>
<evidence type="ECO:0000313" key="4">
    <source>
        <dbReference type="Proteomes" id="UP000475079"/>
    </source>
</evidence>
<protein>
    <submittedName>
        <fullName evidence="3">DUF3828 domain-containing protein</fullName>
    </submittedName>
</protein>
<organism evidence="3 4">
    <name type="scientific">Citrobacter telavivensis</name>
    <dbReference type="NCBI Taxonomy" id="2653932"/>
    <lineage>
        <taxon>Bacteria</taxon>
        <taxon>Pseudomonadati</taxon>
        <taxon>Pseudomonadota</taxon>
        <taxon>Gammaproteobacteria</taxon>
        <taxon>Enterobacterales</taxon>
        <taxon>Enterobacteriaceae</taxon>
        <taxon>Citrobacter</taxon>
    </lineage>
</organism>